<reference evidence="11" key="1">
    <citation type="journal article" date="2019" name="Int. J. Syst. Evol. Microbiol.">
        <title>The Global Catalogue of Microorganisms (GCM) 10K type strain sequencing project: providing services to taxonomists for standard genome sequencing and annotation.</title>
        <authorList>
            <consortium name="The Broad Institute Genomics Platform"/>
            <consortium name="The Broad Institute Genome Sequencing Center for Infectious Disease"/>
            <person name="Wu L."/>
            <person name="Ma J."/>
        </authorList>
    </citation>
    <scope>NUCLEOTIDE SEQUENCE [LARGE SCALE GENOMIC DNA]</scope>
    <source>
        <strain evidence="11">JCM 17923</strain>
    </source>
</reference>
<sequence>MKLLYSYLRNYWGLLALALVLAAINQVFSLLDPYIFRQIIDRYVVKPTGGLHRMEFWPFLAGGAGILILKAMGVAMVSRIAKNFQDYYVNVITQRLGAQLYSDGLRHSLDLPYQVFEDQRSGETLGKLQKVRSDVEKLIQMFVNVLFTSVVGIIFVMWYAATVYWPIAPAYFLTIPLLGFISSLLSKKIKVVQKTIVAETTALAGSTTESLRNIELVKSLGLAQQETERLNATTDKILKLELKKVRYIRSLSFVQGTFVNLLRNAIMLMMLFLVVQGTITVGEFFSLFIYSFAIFGPLQELGNIINVYRETEASLANFQQILDTPRDVRPAQPKAVKHIETLAFDQVGFKHLTANAPALTNISFHTQLGETIAFVGPSGSGKTTLVKLLVGLYPPLAGQILYNGIPGAEIDLDELREQIGFVTQDTQLFAGTIRENLKFVAPNASDEECLRALQQAAATGLLARAPQGLDTVIGEGGVKVSGGEKQRLSIARALLRKPTLLVFDEATSALDSLTEEEIGKTVRELSGSRQHITILIAHRLSTILHADRIFVLERGHIAEQGRHHELLEQKGLYYAMWRQQIGERKEAGAKAVLV</sequence>
<dbReference type="Gene3D" id="1.20.1560.10">
    <property type="entry name" value="ABC transporter type 1, transmembrane domain"/>
    <property type="match status" value="1"/>
</dbReference>
<evidence type="ECO:0000256" key="2">
    <source>
        <dbReference type="ARBA" id="ARBA00022692"/>
    </source>
</evidence>
<evidence type="ECO:0000256" key="4">
    <source>
        <dbReference type="ARBA" id="ARBA00022840"/>
    </source>
</evidence>
<evidence type="ECO:0000256" key="3">
    <source>
        <dbReference type="ARBA" id="ARBA00022741"/>
    </source>
</evidence>
<keyword evidence="3" id="KW-0547">Nucleotide-binding</keyword>
<name>A0ABP8IPV3_9BACT</name>
<proteinExistence type="predicted"/>
<dbReference type="Pfam" id="PF00005">
    <property type="entry name" value="ABC_tran"/>
    <property type="match status" value="1"/>
</dbReference>
<dbReference type="PROSITE" id="PS00211">
    <property type="entry name" value="ABC_TRANSPORTER_1"/>
    <property type="match status" value="1"/>
</dbReference>
<dbReference type="EMBL" id="BAABGZ010000074">
    <property type="protein sequence ID" value="GAA4365647.1"/>
    <property type="molecule type" value="Genomic_DNA"/>
</dbReference>
<dbReference type="InterPro" id="IPR017871">
    <property type="entry name" value="ABC_transporter-like_CS"/>
</dbReference>
<dbReference type="Pfam" id="PF00664">
    <property type="entry name" value="ABC_membrane"/>
    <property type="match status" value="1"/>
</dbReference>
<keyword evidence="5 7" id="KW-1133">Transmembrane helix</keyword>
<dbReference type="InterPro" id="IPR027417">
    <property type="entry name" value="P-loop_NTPase"/>
</dbReference>
<dbReference type="PANTHER" id="PTHR24221">
    <property type="entry name" value="ATP-BINDING CASSETTE SUB-FAMILY B"/>
    <property type="match status" value="1"/>
</dbReference>
<comment type="caution">
    <text evidence="10">The sequence shown here is derived from an EMBL/GenBank/DDBJ whole genome shotgun (WGS) entry which is preliminary data.</text>
</comment>
<dbReference type="InterPro" id="IPR003439">
    <property type="entry name" value="ABC_transporter-like_ATP-bd"/>
</dbReference>
<dbReference type="Proteomes" id="UP001501153">
    <property type="component" value="Unassembled WGS sequence"/>
</dbReference>
<keyword evidence="11" id="KW-1185">Reference proteome</keyword>
<feature type="transmembrane region" description="Helical" evidence="7">
    <location>
        <begin position="56"/>
        <end position="77"/>
    </location>
</feature>
<feature type="transmembrane region" description="Helical" evidence="7">
    <location>
        <begin position="138"/>
        <end position="161"/>
    </location>
</feature>
<evidence type="ECO:0000256" key="7">
    <source>
        <dbReference type="SAM" id="Phobius"/>
    </source>
</evidence>
<dbReference type="InterPro" id="IPR039421">
    <property type="entry name" value="Type_1_exporter"/>
</dbReference>
<dbReference type="Gene3D" id="3.40.50.300">
    <property type="entry name" value="P-loop containing nucleotide triphosphate hydrolases"/>
    <property type="match status" value="1"/>
</dbReference>
<dbReference type="RefSeq" id="WP_345237518.1">
    <property type="nucleotide sequence ID" value="NZ_BAABGZ010000074.1"/>
</dbReference>
<keyword evidence="4 10" id="KW-0067">ATP-binding</keyword>
<evidence type="ECO:0000259" key="9">
    <source>
        <dbReference type="PROSITE" id="PS50929"/>
    </source>
</evidence>
<evidence type="ECO:0000259" key="8">
    <source>
        <dbReference type="PROSITE" id="PS50893"/>
    </source>
</evidence>
<dbReference type="PROSITE" id="PS50893">
    <property type="entry name" value="ABC_TRANSPORTER_2"/>
    <property type="match status" value="1"/>
</dbReference>
<feature type="domain" description="ABC transmembrane type-1" evidence="9">
    <location>
        <begin position="16"/>
        <end position="310"/>
    </location>
</feature>
<dbReference type="GO" id="GO:0005524">
    <property type="term" value="F:ATP binding"/>
    <property type="evidence" value="ECO:0007669"/>
    <property type="project" value="UniProtKB-KW"/>
</dbReference>
<dbReference type="SMART" id="SM00382">
    <property type="entry name" value="AAA"/>
    <property type="match status" value="1"/>
</dbReference>
<dbReference type="InterPro" id="IPR003593">
    <property type="entry name" value="AAA+_ATPase"/>
</dbReference>
<accession>A0ABP8IPV3</accession>
<dbReference type="SUPFAM" id="SSF90123">
    <property type="entry name" value="ABC transporter transmembrane region"/>
    <property type="match status" value="1"/>
</dbReference>
<evidence type="ECO:0000256" key="6">
    <source>
        <dbReference type="ARBA" id="ARBA00023136"/>
    </source>
</evidence>
<evidence type="ECO:0000256" key="5">
    <source>
        <dbReference type="ARBA" id="ARBA00022989"/>
    </source>
</evidence>
<feature type="transmembrane region" description="Helical" evidence="7">
    <location>
        <begin position="167"/>
        <end position="185"/>
    </location>
</feature>
<gene>
    <name evidence="10" type="ORF">GCM10023185_36120</name>
</gene>
<keyword evidence="2 7" id="KW-0812">Transmembrane</keyword>
<dbReference type="InterPro" id="IPR011527">
    <property type="entry name" value="ABC1_TM_dom"/>
</dbReference>
<comment type="subcellular location">
    <subcellularLocation>
        <location evidence="1">Cell membrane</location>
        <topology evidence="1">Multi-pass membrane protein</topology>
    </subcellularLocation>
</comment>
<feature type="transmembrane region" description="Helical" evidence="7">
    <location>
        <begin position="271"/>
        <end position="295"/>
    </location>
</feature>
<evidence type="ECO:0000313" key="10">
    <source>
        <dbReference type="EMBL" id="GAA4365647.1"/>
    </source>
</evidence>
<dbReference type="PROSITE" id="PS50929">
    <property type="entry name" value="ABC_TM1F"/>
    <property type="match status" value="1"/>
</dbReference>
<protein>
    <submittedName>
        <fullName evidence="10">ABC transporter ATP-binding protein</fullName>
    </submittedName>
</protein>
<dbReference type="CDD" id="cd07346">
    <property type="entry name" value="ABC_6TM_exporters"/>
    <property type="match status" value="1"/>
</dbReference>
<evidence type="ECO:0000313" key="11">
    <source>
        <dbReference type="Proteomes" id="UP001501153"/>
    </source>
</evidence>
<dbReference type="InterPro" id="IPR036640">
    <property type="entry name" value="ABC1_TM_sf"/>
</dbReference>
<organism evidence="10 11">
    <name type="scientific">Hymenobacter saemangeumensis</name>
    <dbReference type="NCBI Taxonomy" id="1084522"/>
    <lineage>
        <taxon>Bacteria</taxon>
        <taxon>Pseudomonadati</taxon>
        <taxon>Bacteroidota</taxon>
        <taxon>Cytophagia</taxon>
        <taxon>Cytophagales</taxon>
        <taxon>Hymenobacteraceae</taxon>
        <taxon>Hymenobacter</taxon>
    </lineage>
</organism>
<dbReference type="PANTHER" id="PTHR24221:SF654">
    <property type="entry name" value="ATP-BINDING CASSETTE SUB-FAMILY B MEMBER 6"/>
    <property type="match status" value="1"/>
</dbReference>
<keyword evidence="6 7" id="KW-0472">Membrane</keyword>
<feature type="domain" description="ABC transporter" evidence="8">
    <location>
        <begin position="342"/>
        <end position="579"/>
    </location>
</feature>
<feature type="transmembrane region" description="Helical" evidence="7">
    <location>
        <begin position="12"/>
        <end position="36"/>
    </location>
</feature>
<dbReference type="SUPFAM" id="SSF52540">
    <property type="entry name" value="P-loop containing nucleoside triphosphate hydrolases"/>
    <property type="match status" value="1"/>
</dbReference>
<evidence type="ECO:0000256" key="1">
    <source>
        <dbReference type="ARBA" id="ARBA00004651"/>
    </source>
</evidence>